<dbReference type="InterPro" id="IPR024188">
    <property type="entry name" value="GltB"/>
</dbReference>
<evidence type="ECO:0000256" key="2">
    <source>
        <dbReference type="PIRNR" id="PIRNR006429"/>
    </source>
</evidence>
<keyword evidence="3" id="KW-0472">Membrane</keyword>
<keyword evidence="3" id="KW-0812">Transmembrane</keyword>
<reference evidence="5" key="1">
    <citation type="submission" date="2021-10" db="EMBL/GenBank/DDBJ databases">
        <authorList>
            <person name="Criscuolo A."/>
        </authorList>
    </citation>
    <scope>NUCLEOTIDE SEQUENCE</scope>
    <source>
        <strain evidence="5">CIP111885</strain>
    </source>
</reference>
<dbReference type="GO" id="GO:0006537">
    <property type="term" value="P:glutamate biosynthetic process"/>
    <property type="evidence" value="ECO:0007669"/>
    <property type="project" value="InterPro"/>
</dbReference>
<keyword evidence="6" id="KW-1185">Reference proteome</keyword>
<dbReference type="PIRSF" id="PIRSF006429">
    <property type="entry name" value="GOGAT_lg_2"/>
    <property type="match status" value="1"/>
</dbReference>
<sequence>MLTSITQWLILGFFALLFILFVSAVVFIMFVIKNDKKQTQHSVKRNYPVLGWLRYILEHKRNEIKQYFVDDEEKGTPYAPGHFEEIVKKGKYLKSVIAFGGKRDYQEPGYYIKNAFFSKQTDQLKVDNSFIIETKKYVTDKESFTFGRFEHQENTETKPWLLEDKNAIVIGKNTCKYPFVTKSPIGMSGMSFPALGDHAITSLSVGLGLARSFMNTGEGGLTKYHLKGDVDIICQIGPAKFGFRNPDGTFSFEKLREKAAIPKIKAFELKLGQGAKIRGGHVEGAKVTPEVAEIRGVEPWKSIDSPNRFDEFYDTPSLLYFVEKVRDVAEKPVGIKIVVGGPDTFDEFVQEMKALNIYPDFISVDGGEGGSGATYKYMADSMGLPIKSALMIVDETLKIHGVRDKVKIIASGKLFSADRIAIALSMGADLVQLARGMMIAVGCIGARKCHSNDCPVGVATTNPKLQRALVIEEKQYRAANYVISLREDLFALAAACGITCPTQFSEKHVLFKGDEDTVRNLTEIKRNMISVEEMKMDVMHH</sequence>
<evidence type="ECO:0000313" key="6">
    <source>
        <dbReference type="Proteomes" id="UP000789845"/>
    </source>
</evidence>
<dbReference type="PANTHER" id="PTHR43819">
    <property type="entry name" value="ARCHAEAL-TYPE GLUTAMATE SYNTHASE [NADPH]"/>
    <property type="match status" value="1"/>
</dbReference>
<name>A0A9C7L8P0_9BACI</name>
<protein>
    <recommendedName>
        <fullName evidence="4">Glutamate synthase domain-containing protein</fullName>
    </recommendedName>
</protein>
<dbReference type="Gene3D" id="3.20.20.70">
    <property type="entry name" value="Aldolase class I"/>
    <property type="match status" value="1"/>
</dbReference>
<dbReference type="GO" id="GO:0015930">
    <property type="term" value="F:glutamate synthase activity"/>
    <property type="evidence" value="ECO:0007669"/>
    <property type="project" value="InterPro"/>
</dbReference>
<dbReference type="PANTHER" id="PTHR43819:SF1">
    <property type="entry name" value="ARCHAEAL-TYPE GLUTAMATE SYNTHASE [NADPH]"/>
    <property type="match status" value="1"/>
</dbReference>
<dbReference type="RefSeq" id="WP_230495096.1">
    <property type="nucleotide sequence ID" value="NZ_CAKJTG010000003.1"/>
</dbReference>
<dbReference type="AlphaFoldDB" id="A0A9C7L8P0"/>
<dbReference type="Pfam" id="PF01645">
    <property type="entry name" value="Glu_synthase"/>
    <property type="match status" value="1"/>
</dbReference>
<dbReference type="SUPFAM" id="SSF51395">
    <property type="entry name" value="FMN-linked oxidoreductases"/>
    <property type="match status" value="1"/>
</dbReference>
<accession>A0A9C7L8P0</accession>
<organism evidence="5 6">
    <name type="scientific">Pseudoneobacillus rhizosphaerae</name>
    <dbReference type="NCBI Taxonomy" id="2880968"/>
    <lineage>
        <taxon>Bacteria</taxon>
        <taxon>Bacillati</taxon>
        <taxon>Bacillota</taxon>
        <taxon>Bacilli</taxon>
        <taxon>Bacillales</taxon>
        <taxon>Bacillaceae</taxon>
        <taxon>Pseudoneobacillus</taxon>
    </lineage>
</organism>
<evidence type="ECO:0000256" key="3">
    <source>
        <dbReference type="SAM" id="Phobius"/>
    </source>
</evidence>
<proteinExistence type="inferred from homology"/>
<dbReference type="Proteomes" id="UP000789845">
    <property type="component" value="Unassembled WGS sequence"/>
</dbReference>
<feature type="domain" description="Glutamate synthase" evidence="4">
    <location>
        <begin position="147"/>
        <end position="498"/>
    </location>
</feature>
<dbReference type="EMBL" id="CAKJTG010000003">
    <property type="protein sequence ID" value="CAG9606811.1"/>
    <property type="molecule type" value="Genomic_DNA"/>
</dbReference>
<dbReference type="InterPro" id="IPR013785">
    <property type="entry name" value="Aldolase_TIM"/>
</dbReference>
<evidence type="ECO:0000256" key="1">
    <source>
        <dbReference type="ARBA" id="ARBA00009716"/>
    </source>
</evidence>
<comment type="caution">
    <text evidence="5">The sequence shown here is derived from an EMBL/GenBank/DDBJ whole genome shotgun (WGS) entry which is preliminary data.</text>
</comment>
<keyword evidence="3" id="KW-1133">Transmembrane helix</keyword>
<evidence type="ECO:0000259" key="4">
    <source>
        <dbReference type="Pfam" id="PF01645"/>
    </source>
</evidence>
<dbReference type="CDD" id="cd02808">
    <property type="entry name" value="GltS_FMN"/>
    <property type="match status" value="1"/>
</dbReference>
<evidence type="ECO:0000313" key="5">
    <source>
        <dbReference type="EMBL" id="CAG9606811.1"/>
    </source>
</evidence>
<dbReference type="InterPro" id="IPR002932">
    <property type="entry name" value="Glu_synthdom"/>
</dbReference>
<comment type="similarity">
    <text evidence="1 2">Belongs to the glutamate synthase family.</text>
</comment>
<feature type="transmembrane region" description="Helical" evidence="3">
    <location>
        <begin position="6"/>
        <end position="32"/>
    </location>
</feature>
<gene>
    <name evidence="5" type="ORF">NEOCIP111885_00499</name>
</gene>